<feature type="region of interest" description="Disordered" evidence="1">
    <location>
        <begin position="24"/>
        <end position="77"/>
    </location>
</feature>
<feature type="compositionally biased region" description="Low complexity" evidence="1">
    <location>
        <begin position="222"/>
        <end position="236"/>
    </location>
</feature>
<dbReference type="AlphaFoldDB" id="W9RSZ7"/>
<protein>
    <submittedName>
        <fullName evidence="2">Uncharacterized protein</fullName>
    </submittedName>
</protein>
<reference evidence="3" key="1">
    <citation type="submission" date="2013-01" db="EMBL/GenBank/DDBJ databases">
        <title>Draft Genome Sequence of a Mulberry Tree, Morus notabilis C.K. Schneid.</title>
        <authorList>
            <person name="He N."/>
            <person name="Zhao S."/>
        </authorList>
    </citation>
    <scope>NUCLEOTIDE SEQUENCE</scope>
</reference>
<accession>W9RSZ7</accession>
<keyword evidence="3" id="KW-1185">Reference proteome</keyword>
<dbReference type="Proteomes" id="UP000030645">
    <property type="component" value="Unassembled WGS sequence"/>
</dbReference>
<organism evidence="2 3">
    <name type="scientific">Morus notabilis</name>
    <dbReference type="NCBI Taxonomy" id="981085"/>
    <lineage>
        <taxon>Eukaryota</taxon>
        <taxon>Viridiplantae</taxon>
        <taxon>Streptophyta</taxon>
        <taxon>Embryophyta</taxon>
        <taxon>Tracheophyta</taxon>
        <taxon>Spermatophyta</taxon>
        <taxon>Magnoliopsida</taxon>
        <taxon>eudicotyledons</taxon>
        <taxon>Gunneridae</taxon>
        <taxon>Pentapetalae</taxon>
        <taxon>rosids</taxon>
        <taxon>fabids</taxon>
        <taxon>Rosales</taxon>
        <taxon>Moraceae</taxon>
        <taxon>Moreae</taxon>
        <taxon>Morus</taxon>
    </lineage>
</organism>
<evidence type="ECO:0000313" key="3">
    <source>
        <dbReference type="Proteomes" id="UP000030645"/>
    </source>
</evidence>
<evidence type="ECO:0000256" key="1">
    <source>
        <dbReference type="SAM" id="MobiDB-lite"/>
    </source>
</evidence>
<sequence length="317" mass="34540">MASPNFPDFTALPELREETFFEEEMMPSNPTPTEPENAPVDNASVYNEEAGERSRGKRPRTSPAWQHFTEEPRPNPKTGEMEIRAMMHPSKNSSRQPFAHNLNGLGRPSPLRPSQLSCLCSVLSASVLIALCSSLGLSSSLLYALSPLGLSSRLCASRSVSLSSLLCVLSVSPQCSLLCGMCSLSLSGANVSASPAPASCHFSFESLRMDKFLSSLSNHTQTSETVESSSPSPDSDVVFKTPAPRSPKKDVIDLEYENEGTYGKKKPIRKSEVWDHFTIKTGGIQVMKEGEKKAKLKAALRKDCKMVSFTTDGWTSL</sequence>
<feature type="compositionally biased region" description="Basic and acidic residues" evidence="1">
    <location>
        <begin position="68"/>
        <end position="77"/>
    </location>
</feature>
<evidence type="ECO:0000313" key="2">
    <source>
        <dbReference type="EMBL" id="EXC06851.1"/>
    </source>
</evidence>
<name>W9RSZ7_9ROSA</name>
<gene>
    <name evidence="2" type="ORF">L484_017317</name>
</gene>
<dbReference type="EMBL" id="KE345571">
    <property type="protein sequence ID" value="EXC06851.1"/>
    <property type="molecule type" value="Genomic_DNA"/>
</dbReference>
<feature type="region of interest" description="Disordered" evidence="1">
    <location>
        <begin position="222"/>
        <end position="246"/>
    </location>
</feature>
<proteinExistence type="predicted"/>